<dbReference type="SUPFAM" id="SSF56371">
    <property type="entry name" value="Ribosome inactivating proteins (RIP)"/>
    <property type="match status" value="1"/>
</dbReference>
<dbReference type="InterPro" id="IPR001574">
    <property type="entry name" value="Ribosome_inactivat_prot"/>
</dbReference>
<accession>A0A9X1Q770</accession>
<proteinExistence type="predicted"/>
<dbReference type="Proteomes" id="UP001139384">
    <property type="component" value="Unassembled WGS sequence"/>
</dbReference>
<protein>
    <submittedName>
        <fullName evidence="1">Ribosome-inactivating family protein</fullName>
    </submittedName>
</protein>
<reference evidence="1" key="1">
    <citation type="submission" date="2022-01" db="EMBL/GenBank/DDBJ databases">
        <title>Draft Genome Sequences of Seven Type Strains of the Genus Streptomyces.</title>
        <authorList>
            <person name="Aziz S."/>
            <person name="Coretto E."/>
            <person name="Chronakova A."/>
            <person name="Sproer C."/>
            <person name="Huber K."/>
            <person name="Nouioui I."/>
            <person name="Gross H."/>
        </authorList>
    </citation>
    <scope>NUCLEOTIDE SEQUENCE</scope>
    <source>
        <strain evidence="1">DSM 103493</strain>
    </source>
</reference>
<gene>
    <name evidence="1" type="ORF">L0P92_37315</name>
</gene>
<sequence length="217" mass="23319">MPTSVLIVVALSVLLGFLVIALAPRDTEASGSTAADRHVHFPQVHWNVDHGSAAYLTMLDQLDQLRNLAEKAPRFADVVISGGNDTPTVHAVVRLRDFHVVRFLAGDTPHDFVLNLASGVPGAEDATDDNFFLGMESHDALARVANQSLTVVNLCQSSLEDSLRDLGVRGTDRTAQACGMLRYVIAITEASRFRPVADLIANGMDKGTRNGRSSPCS</sequence>
<dbReference type="InterPro" id="IPR016138">
    <property type="entry name" value="Ribosome_inactivat_prot_sub1"/>
</dbReference>
<dbReference type="GO" id="GO:0030598">
    <property type="term" value="F:rRNA N-glycosylase activity"/>
    <property type="evidence" value="ECO:0007669"/>
    <property type="project" value="InterPro"/>
</dbReference>
<dbReference type="InterPro" id="IPR036041">
    <property type="entry name" value="Ribosome-inact_prot_sf"/>
</dbReference>
<comment type="caution">
    <text evidence="1">The sequence shown here is derived from an EMBL/GenBank/DDBJ whole genome shotgun (WGS) entry which is preliminary data.</text>
</comment>
<dbReference type="Pfam" id="PF00161">
    <property type="entry name" value="RIP"/>
    <property type="match status" value="1"/>
</dbReference>
<dbReference type="AlphaFoldDB" id="A0A9X1Q770"/>
<dbReference type="GO" id="GO:0017148">
    <property type="term" value="P:negative regulation of translation"/>
    <property type="evidence" value="ECO:0007669"/>
    <property type="project" value="InterPro"/>
</dbReference>
<name>A0A9X1Q770_STRM4</name>
<organism evidence="1 2">
    <name type="scientific">Streptomyces muensis</name>
    <dbReference type="NCBI Taxonomy" id="1077944"/>
    <lineage>
        <taxon>Bacteria</taxon>
        <taxon>Bacillati</taxon>
        <taxon>Actinomycetota</taxon>
        <taxon>Actinomycetes</taxon>
        <taxon>Kitasatosporales</taxon>
        <taxon>Streptomycetaceae</taxon>
        <taxon>Streptomyces</taxon>
    </lineage>
</organism>
<dbReference type="Gene3D" id="3.40.420.10">
    <property type="entry name" value="Ricin (A subunit), domain 1"/>
    <property type="match status" value="1"/>
</dbReference>
<evidence type="ECO:0000313" key="2">
    <source>
        <dbReference type="Proteomes" id="UP001139384"/>
    </source>
</evidence>
<evidence type="ECO:0000313" key="1">
    <source>
        <dbReference type="EMBL" id="MCF1599174.1"/>
    </source>
</evidence>
<dbReference type="RefSeq" id="WP_234767508.1">
    <property type="nucleotide sequence ID" value="NZ_JAKEIP010000278.1"/>
</dbReference>
<keyword evidence="2" id="KW-1185">Reference proteome</keyword>
<dbReference type="EMBL" id="JAKEIP010000278">
    <property type="protein sequence ID" value="MCF1599174.1"/>
    <property type="molecule type" value="Genomic_DNA"/>
</dbReference>